<proteinExistence type="predicted"/>
<accession>A0A8H5ZM73</accession>
<gene>
    <name evidence="2" type="ORF">GGP41_004464</name>
</gene>
<evidence type="ECO:0000313" key="2">
    <source>
        <dbReference type="EMBL" id="KAF5851635.1"/>
    </source>
</evidence>
<name>A0A8H5ZM73_COCSA</name>
<feature type="region of interest" description="Disordered" evidence="1">
    <location>
        <begin position="1"/>
        <end position="40"/>
    </location>
</feature>
<evidence type="ECO:0000256" key="1">
    <source>
        <dbReference type="SAM" id="MobiDB-lite"/>
    </source>
</evidence>
<comment type="caution">
    <text evidence="2">The sequence shown here is derived from an EMBL/GenBank/DDBJ whole genome shotgun (WGS) entry which is preliminary data.</text>
</comment>
<feature type="compositionally biased region" description="Polar residues" evidence="1">
    <location>
        <begin position="15"/>
        <end position="40"/>
    </location>
</feature>
<dbReference type="EMBL" id="WNKQ01000005">
    <property type="protein sequence ID" value="KAF5851635.1"/>
    <property type="molecule type" value="Genomic_DNA"/>
</dbReference>
<dbReference type="Proteomes" id="UP000624244">
    <property type="component" value="Unassembled WGS sequence"/>
</dbReference>
<dbReference type="AlphaFoldDB" id="A0A8H5ZM73"/>
<reference evidence="2" key="1">
    <citation type="submission" date="2019-11" db="EMBL/GenBank/DDBJ databases">
        <title>Bipolaris sorokiniana Genome sequencing.</title>
        <authorList>
            <person name="Wang H."/>
        </authorList>
    </citation>
    <scope>NUCLEOTIDE SEQUENCE</scope>
</reference>
<protein>
    <submittedName>
        <fullName evidence="2">Uncharacterized protein</fullName>
    </submittedName>
</protein>
<sequence>MESRFEKDAPATAEPSATINAPTALTTKPTASSTGSSLTNGQCDIGRTTYTYIHTCIHKYWSATATARFALGPGSVTAAREKAGVVARPTTAKPAISPHLTPELLPLTTSLPMLNTEAMERPARALVSVAVVQQSGSCGVAAAHCDAQRGRQAAFCDCSAGSLVHKQVGCFYLLLIIVNPVTF</sequence>
<organism evidence="2 3">
    <name type="scientific">Cochliobolus sativus</name>
    <name type="common">Common root rot and spot blotch fungus</name>
    <name type="synonym">Bipolaris sorokiniana</name>
    <dbReference type="NCBI Taxonomy" id="45130"/>
    <lineage>
        <taxon>Eukaryota</taxon>
        <taxon>Fungi</taxon>
        <taxon>Dikarya</taxon>
        <taxon>Ascomycota</taxon>
        <taxon>Pezizomycotina</taxon>
        <taxon>Dothideomycetes</taxon>
        <taxon>Pleosporomycetidae</taxon>
        <taxon>Pleosporales</taxon>
        <taxon>Pleosporineae</taxon>
        <taxon>Pleosporaceae</taxon>
        <taxon>Bipolaris</taxon>
    </lineage>
</organism>
<evidence type="ECO:0000313" key="3">
    <source>
        <dbReference type="Proteomes" id="UP000624244"/>
    </source>
</evidence>